<feature type="transmembrane region" description="Helical" evidence="1">
    <location>
        <begin position="12"/>
        <end position="38"/>
    </location>
</feature>
<name>A0AAE3EGD1_9SPIR</name>
<protein>
    <submittedName>
        <fullName evidence="2">Uncharacterized protein</fullName>
    </submittedName>
</protein>
<sequence>MDFSGAASAVPAAQVLIATIPIVGIVMGAVVVFFYLLWRHRQIVRHIERGGYTRPVFDLYLFCVLAGFLLTGTGLVLSLLFLLIEGISYSLLGGLIPFALGISLIAFYFVTRSDRKHDNARE</sequence>
<accession>A0AAE3EGD1</accession>
<keyword evidence="1" id="KW-0812">Transmembrane</keyword>
<keyword evidence="1" id="KW-1133">Transmembrane helix</keyword>
<gene>
    <name evidence="2" type="ORF">K7J14_05600</name>
</gene>
<keyword evidence="3" id="KW-1185">Reference proteome</keyword>
<feature type="transmembrane region" description="Helical" evidence="1">
    <location>
        <begin position="59"/>
        <end position="84"/>
    </location>
</feature>
<dbReference type="Proteomes" id="UP001198163">
    <property type="component" value="Unassembled WGS sequence"/>
</dbReference>
<reference evidence="2" key="1">
    <citation type="submission" date="2021-08" db="EMBL/GenBank/DDBJ databases">
        <title>Comparative analyses of Brucepasteria parasyntrophica and Teretinema zuelzerae.</title>
        <authorList>
            <person name="Song Y."/>
            <person name="Brune A."/>
        </authorList>
    </citation>
    <scope>NUCLEOTIDE SEQUENCE</scope>
    <source>
        <strain evidence="2">DSM 1903</strain>
    </source>
</reference>
<organism evidence="2 3">
    <name type="scientific">Teretinema zuelzerae</name>
    <dbReference type="NCBI Taxonomy" id="156"/>
    <lineage>
        <taxon>Bacteria</taxon>
        <taxon>Pseudomonadati</taxon>
        <taxon>Spirochaetota</taxon>
        <taxon>Spirochaetia</taxon>
        <taxon>Spirochaetales</taxon>
        <taxon>Treponemataceae</taxon>
        <taxon>Teretinema</taxon>
    </lineage>
</organism>
<evidence type="ECO:0000256" key="1">
    <source>
        <dbReference type="SAM" id="Phobius"/>
    </source>
</evidence>
<evidence type="ECO:0000313" key="3">
    <source>
        <dbReference type="Proteomes" id="UP001198163"/>
    </source>
</evidence>
<dbReference type="AlphaFoldDB" id="A0AAE3EGD1"/>
<feature type="transmembrane region" description="Helical" evidence="1">
    <location>
        <begin position="90"/>
        <end position="111"/>
    </location>
</feature>
<dbReference type="RefSeq" id="WP_230754144.1">
    <property type="nucleotide sequence ID" value="NZ_JAINWA010000001.1"/>
</dbReference>
<proteinExistence type="predicted"/>
<dbReference type="EMBL" id="JAINWA010000001">
    <property type="protein sequence ID" value="MCD1654174.1"/>
    <property type="molecule type" value="Genomic_DNA"/>
</dbReference>
<keyword evidence="1" id="KW-0472">Membrane</keyword>
<comment type="caution">
    <text evidence="2">The sequence shown here is derived from an EMBL/GenBank/DDBJ whole genome shotgun (WGS) entry which is preliminary data.</text>
</comment>
<evidence type="ECO:0000313" key="2">
    <source>
        <dbReference type="EMBL" id="MCD1654174.1"/>
    </source>
</evidence>